<organism evidence="2">
    <name type="scientific">uncultured Solirubrobacteraceae bacterium</name>
    <dbReference type="NCBI Taxonomy" id="1162706"/>
    <lineage>
        <taxon>Bacteria</taxon>
        <taxon>Bacillati</taxon>
        <taxon>Actinomycetota</taxon>
        <taxon>Thermoleophilia</taxon>
        <taxon>Solirubrobacterales</taxon>
        <taxon>Solirubrobacteraceae</taxon>
        <taxon>environmental samples</taxon>
    </lineage>
</organism>
<feature type="compositionally biased region" description="Low complexity" evidence="1">
    <location>
        <begin position="67"/>
        <end position="78"/>
    </location>
</feature>
<proteinExistence type="predicted"/>
<evidence type="ECO:0000313" key="2">
    <source>
        <dbReference type="EMBL" id="CAA9516231.1"/>
    </source>
</evidence>
<gene>
    <name evidence="2" type="ORF">AVDCRST_MAG13-3100</name>
</gene>
<reference evidence="2" key="1">
    <citation type="submission" date="2020-02" db="EMBL/GenBank/DDBJ databases">
        <authorList>
            <person name="Meier V. D."/>
        </authorList>
    </citation>
    <scope>NUCLEOTIDE SEQUENCE</scope>
    <source>
        <strain evidence="2">AVDCRST_MAG13</strain>
    </source>
</reference>
<feature type="compositionally biased region" description="Basic residues" evidence="1">
    <location>
        <begin position="36"/>
        <end position="48"/>
    </location>
</feature>
<name>A0A6J4T8N8_9ACTN</name>
<evidence type="ECO:0000256" key="1">
    <source>
        <dbReference type="SAM" id="MobiDB-lite"/>
    </source>
</evidence>
<dbReference type="AlphaFoldDB" id="A0A6J4T8N8"/>
<feature type="region of interest" description="Disordered" evidence="1">
    <location>
        <begin position="1"/>
        <end position="132"/>
    </location>
</feature>
<feature type="compositionally biased region" description="Basic and acidic residues" evidence="1">
    <location>
        <begin position="99"/>
        <end position="113"/>
    </location>
</feature>
<feature type="non-terminal residue" evidence="2">
    <location>
        <position position="132"/>
    </location>
</feature>
<protein>
    <submittedName>
        <fullName evidence="2">Uncharacterized protein</fullName>
    </submittedName>
</protein>
<feature type="compositionally biased region" description="Basic residues" evidence="1">
    <location>
        <begin position="1"/>
        <end position="16"/>
    </location>
</feature>
<accession>A0A6J4T8N8</accession>
<sequence>DRQVHHAGGHRPRHARLGAAGLDQPPVPDGIDGAVRHGRHDQPRRRARLPPPSRPGGDHLGPGGARGAVARAGQAGARAGRGGVHPEGRRPRVVHGGRHAREGRRDPQPDGRRGRLRRRGGRRSGALGLAAV</sequence>
<feature type="non-terminal residue" evidence="2">
    <location>
        <position position="1"/>
    </location>
</feature>
<dbReference type="EMBL" id="CADCVO010000500">
    <property type="protein sequence ID" value="CAA9516231.1"/>
    <property type="molecule type" value="Genomic_DNA"/>
</dbReference>